<dbReference type="InterPro" id="IPR051257">
    <property type="entry name" value="Diverse_CBS-Domain"/>
</dbReference>
<organism evidence="4">
    <name type="scientific">uncultured Desulfobacterium sp</name>
    <dbReference type="NCBI Taxonomy" id="201089"/>
    <lineage>
        <taxon>Bacteria</taxon>
        <taxon>Pseudomonadati</taxon>
        <taxon>Thermodesulfobacteriota</taxon>
        <taxon>Desulfobacteria</taxon>
        <taxon>Desulfobacterales</taxon>
        <taxon>Desulfobacteriaceae</taxon>
        <taxon>Desulfobacterium</taxon>
        <taxon>environmental samples</taxon>
    </lineage>
</organism>
<feature type="domain" description="CBS" evidence="3">
    <location>
        <begin position="105"/>
        <end position="157"/>
    </location>
</feature>
<proteinExistence type="predicted"/>
<dbReference type="AlphaFoldDB" id="A0A445MTF2"/>
<dbReference type="InterPro" id="IPR000644">
    <property type="entry name" value="CBS_dom"/>
</dbReference>
<dbReference type="PROSITE" id="PS51371">
    <property type="entry name" value="CBS"/>
    <property type="match status" value="2"/>
</dbReference>
<evidence type="ECO:0000259" key="3">
    <source>
        <dbReference type="PROSITE" id="PS51371"/>
    </source>
</evidence>
<dbReference type="PANTHER" id="PTHR43080:SF2">
    <property type="entry name" value="CBS DOMAIN-CONTAINING PROTEIN"/>
    <property type="match status" value="1"/>
</dbReference>
<dbReference type="SUPFAM" id="SSF54631">
    <property type="entry name" value="CBS-domain pair"/>
    <property type="match status" value="1"/>
</dbReference>
<keyword evidence="1 2" id="KW-0129">CBS domain</keyword>
<dbReference type="Pfam" id="PF00571">
    <property type="entry name" value="CBS"/>
    <property type="match status" value="2"/>
</dbReference>
<sequence>MLNLKAKDIMTKEVLRARADWSLARLSEFLFENSISGAPVFSEDDRLLGVVSSTDIISKGALPENDLQSNPHEYYLHNLERRYSQAELSSLSIAGEPLVTVGDIMTPVVFLVNEDASLKEVADTMIKNRIHRIFVINDDKVAGVISTADMLQVIRDM</sequence>
<reference evidence="4" key="1">
    <citation type="submission" date="2018-01" db="EMBL/GenBank/DDBJ databases">
        <authorList>
            <person name="Regsiter A."/>
            <person name="William W."/>
        </authorList>
    </citation>
    <scope>NUCLEOTIDE SEQUENCE</scope>
    <source>
        <strain evidence="4">TRIP AH-1</strain>
    </source>
</reference>
<evidence type="ECO:0000313" key="4">
    <source>
        <dbReference type="EMBL" id="SPD72767.1"/>
    </source>
</evidence>
<gene>
    <name evidence="4" type="ORF">PITCH_A1520025</name>
</gene>
<dbReference type="SMART" id="SM00116">
    <property type="entry name" value="CBS"/>
    <property type="match status" value="2"/>
</dbReference>
<dbReference type="PANTHER" id="PTHR43080">
    <property type="entry name" value="CBS DOMAIN-CONTAINING PROTEIN CBSX3, MITOCHONDRIAL"/>
    <property type="match status" value="1"/>
</dbReference>
<protein>
    <submittedName>
        <fullName evidence="4">CBS domain protein</fullName>
    </submittedName>
</protein>
<dbReference type="InterPro" id="IPR046342">
    <property type="entry name" value="CBS_dom_sf"/>
</dbReference>
<name>A0A445MTF2_9BACT</name>
<accession>A0A445MTF2</accession>
<dbReference type="Gene3D" id="3.10.580.10">
    <property type="entry name" value="CBS-domain"/>
    <property type="match status" value="1"/>
</dbReference>
<evidence type="ECO:0000256" key="2">
    <source>
        <dbReference type="PROSITE-ProRule" id="PRU00703"/>
    </source>
</evidence>
<dbReference type="EMBL" id="OJIN01000060">
    <property type="protein sequence ID" value="SPD72767.1"/>
    <property type="molecule type" value="Genomic_DNA"/>
</dbReference>
<evidence type="ECO:0000256" key="1">
    <source>
        <dbReference type="ARBA" id="ARBA00023122"/>
    </source>
</evidence>
<feature type="domain" description="CBS" evidence="3">
    <location>
        <begin position="10"/>
        <end position="67"/>
    </location>
</feature>